<evidence type="ECO:0000256" key="10">
    <source>
        <dbReference type="ARBA" id="ARBA00047428"/>
    </source>
</evidence>
<dbReference type="PANTHER" id="PTHR46969:SF1">
    <property type="entry name" value="BIFUNCTIONAL PROTEIN HLDE"/>
    <property type="match status" value="1"/>
</dbReference>
<feature type="region of interest" description="Ribokinase" evidence="11">
    <location>
        <begin position="1"/>
        <end position="332"/>
    </location>
</feature>
<evidence type="ECO:0000256" key="9">
    <source>
        <dbReference type="ARBA" id="ARBA00023277"/>
    </source>
</evidence>
<feature type="region of interest" description="Cytidylyltransferase" evidence="11">
    <location>
        <begin position="360"/>
        <end position="492"/>
    </location>
</feature>
<dbReference type="InterPro" id="IPR011914">
    <property type="entry name" value="RfaE_dom_II"/>
</dbReference>
<keyword evidence="8 11" id="KW-0511">Multifunctional enzyme</keyword>
<keyword evidence="5 11" id="KW-0547">Nucleotide-binding</keyword>
<dbReference type="Gene3D" id="3.40.1190.20">
    <property type="match status" value="1"/>
</dbReference>
<evidence type="ECO:0000256" key="4">
    <source>
        <dbReference type="ARBA" id="ARBA00022695"/>
    </source>
</evidence>
<dbReference type="CDD" id="cd01172">
    <property type="entry name" value="RfaE_like"/>
    <property type="match status" value="1"/>
</dbReference>
<dbReference type="UniPathway" id="UPA00356">
    <property type="reaction ID" value="UER00437"/>
</dbReference>
<comment type="pathway">
    <text evidence="11">Nucleotide-sugar biosynthesis; ADP-L-glycero-beta-D-manno-heptose biosynthesis; ADP-L-glycero-beta-D-manno-heptose from D-glycero-beta-D-manno-heptose 7-phosphate: step 1/4.</text>
</comment>
<keyword evidence="7 11" id="KW-0067">ATP-binding</keyword>
<comment type="subunit">
    <text evidence="11">Homodimer.</text>
</comment>
<evidence type="ECO:0000256" key="11">
    <source>
        <dbReference type="HAMAP-Rule" id="MF_01603"/>
    </source>
</evidence>
<dbReference type="GO" id="GO:0005524">
    <property type="term" value="F:ATP binding"/>
    <property type="evidence" value="ECO:0007669"/>
    <property type="project" value="UniProtKB-UniRule"/>
</dbReference>
<evidence type="ECO:0000256" key="6">
    <source>
        <dbReference type="ARBA" id="ARBA00022777"/>
    </source>
</evidence>
<dbReference type="GO" id="GO:0033785">
    <property type="term" value="F:heptose 7-phosphate kinase activity"/>
    <property type="evidence" value="ECO:0007669"/>
    <property type="project" value="UniProtKB-UniRule"/>
</dbReference>
<reference evidence="14 15" key="1">
    <citation type="submission" date="2016-10" db="EMBL/GenBank/DDBJ databases">
        <authorList>
            <person name="Varghese N."/>
            <person name="Submissions S."/>
        </authorList>
    </citation>
    <scope>NUCLEOTIDE SEQUENCE [LARGE SCALE GENOMIC DNA]</scope>
    <source>
        <strain evidence="14 15">WCC6</strain>
    </source>
</reference>
<feature type="domain" description="Cytidyltransferase-like" evidence="13">
    <location>
        <begin position="360"/>
        <end position="464"/>
    </location>
</feature>
<dbReference type="GO" id="GO:0005829">
    <property type="term" value="C:cytosol"/>
    <property type="evidence" value="ECO:0007669"/>
    <property type="project" value="TreeGrafter"/>
</dbReference>
<name>A0A1H2ZDZ0_ACIFE</name>
<comment type="function">
    <text evidence="1 11">Catalyzes the phosphorylation of D-glycero-D-manno-heptose 7-phosphate at the C-1 position to selectively form D-glycero-beta-D-manno-heptose-1,7-bisphosphate.</text>
</comment>
<dbReference type="EC" id="2.7.1.167" evidence="11"/>
<feature type="domain" description="Carbohydrate kinase PfkB" evidence="12">
    <location>
        <begin position="18"/>
        <end position="314"/>
    </location>
</feature>
<organism evidence="14 15">
    <name type="scientific">Acidaminococcus fermentans</name>
    <dbReference type="NCBI Taxonomy" id="905"/>
    <lineage>
        <taxon>Bacteria</taxon>
        <taxon>Bacillati</taxon>
        <taxon>Bacillota</taxon>
        <taxon>Negativicutes</taxon>
        <taxon>Acidaminococcales</taxon>
        <taxon>Acidaminococcaceae</taxon>
        <taxon>Acidaminococcus</taxon>
    </lineage>
</organism>
<dbReference type="Gene3D" id="3.40.50.620">
    <property type="entry name" value="HUPs"/>
    <property type="match status" value="1"/>
</dbReference>
<dbReference type="Pfam" id="PF00294">
    <property type="entry name" value="PfkB"/>
    <property type="match status" value="1"/>
</dbReference>
<evidence type="ECO:0000256" key="1">
    <source>
        <dbReference type="ARBA" id="ARBA00002319"/>
    </source>
</evidence>
<proteinExistence type="inferred from homology"/>
<dbReference type="SUPFAM" id="SSF52374">
    <property type="entry name" value="Nucleotidylyl transferase"/>
    <property type="match status" value="1"/>
</dbReference>
<evidence type="ECO:0000256" key="3">
    <source>
        <dbReference type="ARBA" id="ARBA00022679"/>
    </source>
</evidence>
<keyword evidence="9 11" id="KW-0119">Carbohydrate metabolism</keyword>
<gene>
    <name evidence="11" type="primary">hldE</name>
    <name evidence="14" type="ORF">SAMN05216495_11458</name>
</gene>
<evidence type="ECO:0000256" key="2">
    <source>
        <dbReference type="ARBA" id="ARBA00003753"/>
    </source>
</evidence>
<dbReference type="EC" id="2.7.7.70" evidence="11"/>
<comment type="function">
    <text evidence="2 11">Catalyzes the ADP transfer from ATP to D-glycero-beta-D-manno-heptose 1-phosphate, yielding ADP-D-glycero-beta-D-manno-heptose.</text>
</comment>
<comment type="similarity">
    <text evidence="11">In the N-terminal section; belongs to the carbohydrate kinase PfkB family.</text>
</comment>
<dbReference type="InterPro" id="IPR023030">
    <property type="entry name" value="Bifunc_HldE"/>
</dbReference>
<dbReference type="SUPFAM" id="SSF53613">
    <property type="entry name" value="Ribokinase-like"/>
    <property type="match status" value="1"/>
</dbReference>
<keyword evidence="3 11" id="KW-0808">Transferase</keyword>
<evidence type="ECO:0000256" key="7">
    <source>
        <dbReference type="ARBA" id="ARBA00022840"/>
    </source>
</evidence>
<evidence type="ECO:0000256" key="5">
    <source>
        <dbReference type="ARBA" id="ARBA00022741"/>
    </source>
</evidence>
<dbReference type="NCBIfam" id="TIGR02198">
    <property type="entry name" value="rfaE_dom_I"/>
    <property type="match status" value="1"/>
</dbReference>
<dbReference type="GO" id="GO:0033786">
    <property type="term" value="F:heptose-1-phosphate adenylyltransferase activity"/>
    <property type="evidence" value="ECO:0007669"/>
    <property type="project" value="UniProtKB-UniRule"/>
</dbReference>
<dbReference type="InterPro" id="IPR029056">
    <property type="entry name" value="Ribokinase-like"/>
</dbReference>
<feature type="active site" evidence="11">
    <location>
        <position position="277"/>
    </location>
</feature>
<dbReference type="NCBIfam" id="TIGR00125">
    <property type="entry name" value="cyt_tran_rel"/>
    <property type="match status" value="1"/>
</dbReference>
<sequence length="492" mass="53706">MRNTQSTQFLTEDIQNLRIAVIGDVMLDRYVYGEVKRISPEAPVPVNRVRRMESVLGGAGNVAANLAGLGVKVYAAGVTGLDEHRESLEKKMAAAGIDYSGLLPMPGRSTITKMRIIGARQQMLRLDFEEPGNLAPEEERQLLDWLQKRLQEGLDGIVLSDYAKGVCSDHFCQTVIDLAHSAQVPVLVDPKGADWRKYAGCDFITPNVKEMCEAGGRVVPNETEPLVELAAKARDAFQIKNVVVTRSEKGVSLINRKEVITEAATARDVFDVSGAGDTVAAVLLAAVAGGLSLGEALKLSNKAAGIVVSKVGTYPVHREELLREVLASEEREGRDYRPLSWDEVTSLARTWQAAGEKIVFTNGCFDILHTGHVTYLEQASRLGQHLIVGVNTDASVKRLKGETRPLNQENDRARLLAALGCVDAVVLFGEDTPTELIRRIRPDILVKGGDYKPEEVAGREYAGRVEILPFKEGYSTTGVIRKIAELVKEGKL</sequence>
<evidence type="ECO:0000256" key="8">
    <source>
        <dbReference type="ARBA" id="ARBA00023268"/>
    </source>
</evidence>
<dbReference type="NCBIfam" id="TIGR02199">
    <property type="entry name" value="rfaE_dom_II"/>
    <property type="match status" value="1"/>
</dbReference>
<comment type="pathway">
    <text evidence="11">Nucleotide-sugar biosynthesis; ADP-L-glycero-beta-D-manno-heptose biosynthesis; ADP-L-glycero-beta-D-manno-heptose from D-glycero-beta-D-manno-heptose 7-phosphate: step 3/4.</text>
</comment>
<dbReference type="RefSeq" id="WP_074707360.1">
    <property type="nucleotide sequence ID" value="NZ_FNOP01000014.1"/>
</dbReference>
<feature type="binding site" evidence="11">
    <location>
        <begin position="207"/>
        <end position="210"/>
    </location>
    <ligand>
        <name>ATP</name>
        <dbReference type="ChEBI" id="CHEBI:30616"/>
    </ligand>
</feature>
<comment type="caution">
    <text evidence="14">The sequence shown here is derived from an EMBL/GenBank/DDBJ whole genome shotgun (WGS) entry which is preliminary data.</text>
</comment>
<dbReference type="GO" id="GO:0097171">
    <property type="term" value="P:ADP-L-glycero-beta-D-manno-heptose biosynthetic process"/>
    <property type="evidence" value="ECO:0007669"/>
    <property type="project" value="UniProtKB-UniPathway"/>
</dbReference>
<dbReference type="InterPro" id="IPR011611">
    <property type="entry name" value="PfkB_dom"/>
</dbReference>
<evidence type="ECO:0000313" key="14">
    <source>
        <dbReference type="EMBL" id="SDX15601.1"/>
    </source>
</evidence>
<accession>A0A1H2ZDZ0</accession>
<evidence type="ECO:0000259" key="12">
    <source>
        <dbReference type="Pfam" id="PF00294"/>
    </source>
</evidence>
<keyword evidence="4 11" id="KW-0548">Nucleotidyltransferase</keyword>
<protein>
    <recommendedName>
        <fullName evidence="11">Bifunctional protein HldE</fullName>
    </recommendedName>
    <domain>
        <recommendedName>
            <fullName evidence="11">D-beta-D-heptose 7-phosphate kinase</fullName>
            <ecNumber evidence="11">2.7.1.167</ecNumber>
        </recommendedName>
        <alternativeName>
            <fullName evidence="11">D-beta-D-heptose 7-phosphotransferase</fullName>
        </alternativeName>
        <alternativeName>
            <fullName evidence="11">D-glycero-beta-D-manno-heptose-7-phosphate kinase</fullName>
        </alternativeName>
    </domain>
    <domain>
        <recommendedName>
            <fullName evidence="11">D-beta-D-heptose 1-phosphate adenylyltransferase</fullName>
            <ecNumber evidence="11">2.7.7.70</ecNumber>
        </recommendedName>
        <alternativeName>
            <fullName evidence="11">D-glycero-beta-D-manno-heptose 1-phosphate adenylyltransferase</fullName>
        </alternativeName>
    </domain>
</protein>
<dbReference type="Proteomes" id="UP000182379">
    <property type="component" value="Unassembled WGS sequence"/>
</dbReference>
<comment type="similarity">
    <text evidence="11">In the C-terminal section; belongs to the cytidylyltransferase family.</text>
</comment>
<dbReference type="InterPro" id="IPR004821">
    <property type="entry name" value="Cyt_trans-like"/>
</dbReference>
<comment type="catalytic activity">
    <reaction evidence="11">
        <text>D-glycero-beta-D-manno-heptose 7-phosphate + ATP = D-glycero-beta-D-manno-heptose 1,7-bisphosphate + ADP + H(+)</text>
        <dbReference type="Rhea" id="RHEA:27473"/>
        <dbReference type="ChEBI" id="CHEBI:15378"/>
        <dbReference type="ChEBI" id="CHEBI:30616"/>
        <dbReference type="ChEBI" id="CHEBI:60204"/>
        <dbReference type="ChEBI" id="CHEBI:60208"/>
        <dbReference type="ChEBI" id="CHEBI:456216"/>
        <dbReference type="EC" id="2.7.1.167"/>
    </reaction>
</comment>
<dbReference type="InterPro" id="IPR014729">
    <property type="entry name" value="Rossmann-like_a/b/a_fold"/>
</dbReference>
<evidence type="ECO:0000313" key="15">
    <source>
        <dbReference type="Proteomes" id="UP000182379"/>
    </source>
</evidence>
<dbReference type="HAMAP" id="MF_01603">
    <property type="entry name" value="HldE"/>
    <property type="match status" value="1"/>
</dbReference>
<dbReference type="InterPro" id="IPR011913">
    <property type="entry name" value="RfaE_dom_I"/>
</dbReference>
<keyword evidence="6 11" id="KW-0418">Kinase</keyword>
<evidence type="ECO:0000259" key="13">
    <source>
        <dbReference type="Pfam" id="PF01467"/>
    </source>
</evidence>
<dbReference type="PANTHER" id="PTHR46969">
    <property type="entry name" value="BIFUNCTIONAL PROTEIN HLDE"/>
    <property type="match status" value="1"/>
</dbReference>
<dbReference type="AlphaFoldDB" id="A0A1H2ZDZ0"/>
<dbReference type="EMBL" id="FNOP01000014">
    <property type="protein sequence ID" value="SDX15601.1"/>
    <property type="molecule type" value="Genomic_DNA"/>
</dbReference>
<dbReference type="Pfam" id="PF01467">
    <property type="entry name" value="CTP_transf_like"/>
    <property type="match status" value="1"/>
</dbReference>
<comment type="catalytic activity">
    <reaction evidence="10 11">
        <text>D-glycero-beta-D-manno-heptose 1-phosphate + ATP + H(+) = ADP-D-glycero-beta-D-manno-heptose + diphosphate</text>
        <dbReference type="Rhea" id="RHEA:27465"/>
        <dbReference type="ChEBI" id="CHEBI:15378"/>
        <dbReference type="ChEBI" id="CHEBI:30616"/>
        <dbReference type="ChEBI" id="CHEBI:33019"/>
        <dbReference type="ChEBI" id="CHEBI:59967"/>
        <dbReference type="ChEBI" id="CHEBI:61593"/>
        <dbReference type="EC" id="2.7.7.70"/>
    </reaction>
</comment>
<dbReference type="GO" id="GO:0016773">
    <property type="term" value="F:phosphotransferase activity, alcohol group as acceptor"/>
    <property type="evidence" value="ECO:0007669"/>
    <property type="project" value="InterPro"/>
</dbReference>